<evidence type="ECO:0000256" key="6">
    <source>
        <dbReference type="ARBA" id="ARBA00022729"/>
    </source>
</evidence>
<dbReference type="GO" id="GO:0005886">
    <property type="term" value="C:plasma membrane"/>
    <property type="evidence" value="ECO:0007669"/>
    <property type="project" value="UniProtKB-SubCell"/>
</dbReference>
<feature type="transmembrane region" description="Helical" evidence="9">
    <location>
        <begin position="67"/>
        <end position="85"/>
    </location>
</feature>
<accession>A0A427TWB5</accession>
<name>A0A427TWB5_9BACI</name>
<keyword evidence="7" id="KW-0564">Palmitate</keyword>
<evidence type="ECO:0000256" key="5">
    <source>
        <dbReference type="ARBA" id="ARBA00022592"/>
    </source>
</evidence>
<evidence type="ECO:0000256" key="9">
    <source>
        <dbReference type="SAM" id="Phobius"/>
    </source>
</evidence>
<keyword evidence="5" id="KW-0592">Phosphate transport</keyword>
<feature type="transmembrane region" description="Helical" evidence="9">
    <location>
        <begin position="152"/>
        <end position="175"/>
    </location>
</feature>
<evidence type="ECO:0000313" key="11">
    <source>
        <dbReference type="EMBL" id="RSD28626.1"/>
    </source>
</evidence>
<feature type="transmembrane region" description="Helical" evidence="9">
    <location>
        <begin position="7"/>
        <end position="28"/>
    </location>
</feature>
<protein>
    <submittedName>
        <fullName evidence="11">Phosphate-binding protein</fullName>
    </submittedName>
</protein>
<dbReference type="PANTHER" id="PTHR30570:SF1">
    <property type="entry name" value="PHOSPHATE-BINDING PROTEIN PSTS"/>
    <property type="match status" value="1"/>
</dbReference>
<proteinExistence type="inferred from homology"/>
<dbReference type="Proteomes" id="UP000279911">
    <property type="component" value="Unassembled WGS sequence"/>
</dbReference>
<dbReference type="GO" id="GO:0006817">
    <property type="term" value="P:phosphate ion transport"/>
    <property type="evidence" value="ECO:0007669"/>
    <property type="project" value="UniProtKB-KW"/>
</dbReference>
<dbReference type="InterPro" id="IPR050811">
    <property type="entry name" value="Phosphate_ABC_transporter"/>
</dbReference>
<keyword evidence="8" id="KW-0449">Lipoprotein</keyword>
<reference evidence="12" key="1">
    <citation type="submission" date="2018-12" db="EMBL/GenBank/DDBJ databases">
        <title>Bacillus chawlae sp. nov., Bacillus glennii sp. nov., and Bacillus saganii sp. nov. Isolated from the Vehicle Assembly Building at Kennedy Space Center where the Viking Spacecraft were Assembled.</title>
        <authorList>
            <person name="Seuylemezian A."/>
            <person name="Vaishampayan P."/>
        </authorList>
    </citation>
    <scope>NUCLEOTIDE SEQUENCE [LARGE SCALE GENOMIC DNA]</scope>
    <source>
        <strain evidence="12">DSM 13966</strain>
    </source>
</reference>
<evidence type="ECO:0000256" key="3">
    <source>
        <dbReference type="ARBA" id="ARBA00008725"/>
    </source>
</evidence>
<keyword evidence="5" id="KW-0813">Transport</keyword>
<dbReference type="SUPFAM" id="SSF53850">
    <property type="entry name" value="Periplasmic binding protein-like II"/>
    <property type="match status" value="1"/>
</dbReference>
<comment type="subunit">
    <text evidence="4">The complex is composed of two ATP-binding proteins (PstB), two transmembrane proteins (PstC and PstA) and a solute-binding protein (PstS).</text>
</comment>
<evidence type="ECO:0000256" key="2">
    <source>
        <dbReference type="ARBA" id="ARBA00004193"/>
    </source>
</evidence>
<dbReference type="InterPro" id="IPR024370">
    <property type="entry name" value="PBP_domain"/>
</dbReference>
<dbReference type="OrthoDB" id="9790048at2"/>
<dbReference type="Pfam" id="PF12849">
    <property type="entry name" value="PBP_like_2"/>
    <property type="match status" value="1"/>
</dbReference>
<sequence>MEMRKDAGFLFVYIVVVPLFLSFMSLALLPVEKYGPLILLLVISIVAAITGFRFGSRARASSFYEKYLPVYVPLLITVLIAGIGMVVSKGFFGHQIWVIFVFGLFPFLPNTFMSALMGQFLYAFAAPFAYYLLFLIGFLLGERRTKTKVQMGKLPVAVGAGMLVVLLSLSGAIYIERSKHVLPPSYGFDHGNGYSSVDLEVYNVTNPSNQLPKLGEPATFTIEKQSDMPVLDGAEAAYPVYSAFANEVYQNIGYQNTTPTGEEIVSFTNTIYAFERLVSGEVDIFFGAQPSEAQKRLAESSGKELELTPIGKEAFVFFVNEKNSIDNLSSEQIKSIYSGKTTNWNEIGGTDAKILAFQRPADSGSQTIMEKFMGDIALMPALKEEVAGMGNLMEEVASYRNYNNSLGYSFRFFTTGMNPNENIKLVSLDGVEPSAENIASGKYPYVVNLYAITIKDNQKQTIKPMLEWMQGPQGQKIVEEIGYIPLRNTGTVLLFLVKQ</sequence>
<dbReference type="EMBL" id="RSFW01000006">
    <property type="protein sequence ID" value="RSD28626.1"/>
    <property type="molecule type" value="Genomic_DNA"/>
</dbReference>
<evidence type="ECO:0000256" key="8">
    <source>
        <dbReference type="ARBA" id="ARBA00023288"/>
    </source>
</evidence>
<comment type="subcellular location">
    <subcellularLocation>
        <location evidence="2">Cell membrane</location>
        <topology evidence="2">Lipid-anchor</topology>
    </subcellularLocation>
</comment>
<feature type="domain" description="PBP" evidence="10">
    <location>
        <begin position="232"/>
        <end position="463"/>
    </location>
</feature>
<comment type="function">
    <text evidence="1">Part of the ABC transporter complex PstSACB involved in phosphate import.</text>
</comment>
<dbReference type="PANTHER" id="PTHR30570">
    <property type="entry name" value="PERIPLASMIC PHOSPHATE BINDING COMPONENT OF PHOSPHATE ABC TRANSPORTER"/>
    <property type="match status" value="1"/>
</dbReference>
<keyword evidence="6" id="KW-0732">Signal</keyword>
<evidence type="ECO:0000256" key="4">
    <source>
        <dbReference type="ARBA" id="ARBA00011529"/>
    </source>
</evidence>
<dbReference type="AlphaFoldDB" id="A0A427TWB5"/>
<keyword evidence="9" id="KW-0812">Transmembrane</keyword>
<comment type="similarity">
    <text evidence="3">Belongs to the PstS family.</text>
</comment>
<evidence type="ECO:0000256" key="1">
    <source>
        <dbReference type="ARBA" id="ARBA00002841"/>
    </source>
</evidence>
<feature type="transmembrane region" description="Helical" evidence="9">
    <location>
        <begin position="120"/>
        <end position="140"/>
    </location>
</feature>
<feature type="transmembrane region" description="Helical" evidence="9">
    <location>
        <begin position="34"/>
        <end position="55"/>
    </location>
</feature>
<evidence type="ECO:0000256" key="7">
    <source>
        <dbReference type="ARBA" id="ARBA00023139"/>
    </source>
</evidence>
<organism evidence="11 12">
    <name type="scientific">Mesobacillus subterraneus</name>
    <dbReference type="NCBI Taxonomy" id="285983"/>
    <lineage>
        <taxon>Bacteria</taxon>
        <taxon>Bacillati</taxon>
        <taxon>Bacillota</taxon>
        <taxon>Bacilli</taxon>
        <taxon>Bacillales</taxon>
        <taxon>Bacillaceae</taxon>
        <taxon>Mesobacillus</taxon>
    </lineage>
</organism>
<keyword evidence="9" id="KW-0472">Membrane</keyword>
<dbReference type="Gene3D" id="3.40.190.10">
    <property type="entry name" value="Periplasmic binding protein-like II"/>
    <property type="match status" value="2"/>
</dbReference>
<comment type="caution">
    <text evidence="11">The sequence shown here is derived from an EMBL/GenBank/DDBJ whole genome shotgun (WGS) entry which is preliminary data.</text>
</comment>
<evidence type="ECO:0000259" key="10">
    <source>
        <dbReference type="Pfam" id="PF12849"/>
    </source>
</evidence>
<evidence type="ECO:0000313" key="12">
    <source>
        <dbReference type="Proteomes" id="UP000279911"/>
    </source>
</evidence>
<gene>
    <name evidence="11" type="ORF">EJA10_03360</name>
</gene>
<keyword evidence="9" id="KW-1133">Transmembrane helix</keyword>